<evidence type="ECO:0000313" key="1">
    <source>
        <dbReference type="EMBL" id="KHJ95816.1"/>
    </source>
</evidence>
<dbReference type="AlphaFoldDB" id="A0A0B1TI91"/>
<dbReference type="GO" id="GO:0008237">
    <property type="term" value="F:metallopeptidase activity"/>
    <property type="evidence" value="ECO:0007669"/>
    <property type="project" value="InterPro"/>
</dbReference>
<reference evidence="1 2" key="1">
    <citation type="submission" date="2014-03" db="EMBL/GenBank/DDBJ databases">
        <title>Draft genome of the hookworm Oesophagostomum dentatum.</title>
        <authorList>
            <person name="Mitreva M."/>
        </authorList>
    </citation>
    <scope>NUCLEOTIDE SEQUENCE [LARGE SCALE GENOMIC DNA]</scope>
    <source>
        <strain evidence="1 2">OD-Hann</strain>
    </source>
</reference>
<dbReference type="InterPro" id="IPR024079">
    <property type="entry name" value="MetalloPept_cat_dom_sf"/>
</dbReference>
<accession>A0A0B1TI91</accession>
<dbReference type="EMBL" id="KN549839">
    <property type="protein sequence ID" value="KHJ95816.1"/>
    <property type="molecule type" value="Genomic_DNA"/>
</dbReference>
<organism evidence="1 2">
    <name type="scientific">Oesophagostomum dentatum</name>
    <name type="common">Nodular worm</name>
    <dbReference type="NCBI Taxonomy" id="61180"/>
    <lineage>
        <taxon>Eukaryota</taxon>
        <taxon>Metazoa</taxon>
        <taxon>Ecdysozoa</taxon>
        <taxon>Nematoda</taxon>
        <taxon>Chromadorea</taxon>
        <taxon>Rhabditida</taxon>
        <taxon>Rhabditina</taxon>
        <taxon>Rhabditomorpha</taxon>
        <taxon>Strongyloidea</taxon>
        <taxon>Strongylidae</taxon>
        <taxon>Oesophagostomum</taxon>
    </lineage>
</organism>
<dbReference type="InterPro" id="IPR042089">
    <property type="entry name" value="Peptidase_M13_dom_2"/>
</dbReference>
<evidence type="ECO:0008006" key="3">
    <source>
        <dbReference type="Google" id="ProtNLM"/>
    </source>
</evidence>
<sequence>MTNDIIREFEQVLRNNTWMKTDSKQALLLKLRNMKAFIAYEDEHFDLKAFDSRLKDYIQEEDFEGKYFLEIKQKFDRLKTEEMFHCLSECEANAKDMRSLRDLGDAHTLPSRNLIGTLS</sequence>
<dbReference type="SUPFAM" id="SSF55486">
    <property type="entry name" value="Metalloproteases ('zincins'), catalytic domain"/>
    <property type="match status" value="1"/>
</dbReference>
<dbReference type="Gene3D" id="3.40.390.10">
    <property type="entry name" value="Collagenase (Catalytic Domain)"/>
    <property type="match status" value="1"/>
</dbReference>
<gene>
    <name evidence="1" type="ORF">OESDEN_04230</name>
</gene>
<protein>
    <recommendedName>
        <fullName evidence="3">Peptidase M13 N-terminal domain-containing protein</fullName>
    </recommendedName>
</protein>
<dbReference type="Gene3D" id="1.10.1380.10">
    <property type="entry name" value="Neutral endopeptidase , domain2"/>
    <property type="match status" value="1"/>
</dbReference>
<proteinExistence type="predicted"/>
<evidence type="ECO:0000313" key="2">
    <source>
        <dbReference type="Proteomes" id="UP000053660"/>
    </source>
</evidence>
<keyword evidence="2" id="KW-1185">Reference proteome</keyword>
<dbReference type="Proteomes" id="UP000053660">
    <property type="component" value="Unassembled WGS sequence"/>
</dbReference>
<name>A0A0B1TI91_OESDE</name>